<dbReference type="STRING" id="4081.A0A3Q7IK80"/>
<reference evidence="1" key="1">
    <citation type="journal article" date="2012" name="Nature">
        <title>The tomato genome sequence provides insights into fleshy fruit evolution.</title>
        <authorList>
            <consortium name="Tomato Genome Consortium"/>
        </authorList>
    </citation>
    <scope>NUCLEOTIDE SEQUENCE [LARGE SCALE GENOMIC DNA]</scope>
    <source>
        <strain evidence="1">cv. Heinz 1706</strain>
    </source>
</reference>
<accession>A0A3Q7IK80</accession>
<reference evidence="1" key="2">
    <citation type="submission" date="2019-01" db="UniProtKB">
        <authorList>
            <consortium name="EnsemblPlants"/>
        </authorList>
    </citation>
    <scope>IDENTIFICATION</scope>
    <source>
        <strain evidence="1">cv. Heinz 1706</strain>
    </source>
</reference>
<dbReference type="InParanoid" id="A0A3Q7IK80"/>
<dbReference type="PANTHER" id="PTHR24281">
    <property type="entry name" value="STEROID 21-HYDROXYLASE-RELATED"/>
    <property type="match status" value="1"/>
</dbReference>
<evidence type="ECO:0000313" key="2">
    <source>
        <dbReference type="Proteomes" id="UP000004994"/>
    </source>
</evidence>
<dbReference type="Pfam" id="PF00067">
    <property type="entry name" value="p450"/>
    <property type="match status" value="1"/>
</dbReference>
<dbReference type="Proteomes" id="UP000004994">
    <property type="component" value="Chromosome 10"/>
</dbReference>
<keyword evidence="2" id="KW-1185">Reference proteome</keyword>
<organism evidence="1">
    <name type="scientific">Solanum lycopersicum</name>
    <name type="common">Tomato</name>
    <name type="synonym">Lycopersicon esculentum</name>
    <dbReference type="NCBI Taxonomy" id="4081"/>
    <lineage>
        <taxon>Eukaryota</taxon>
        <taxon>Viridiplantae</taxon>
        <taxon>Streptophyta</taxon>
        <taxon>Embryophyta</taxon>
        <taxon>Tracheophyta</taxon>
        <taxon>Spermatophyta</taxon>
        <taxon>Magnoliopsida</taxon>
        <taxon>eudicotyledons</taxon>
        <taxon>Gunneridae</taxon>
        <taxon>Pentapetalae</taxon>
        <taxon>asterids</taxon>
        <taxon>lamiids</taxon>
        <taxon>Solanales</taxon>
        <taxon>Solanaceae</taxon>
        <taxon>Solanoideae</taxon>
        <taxon>Solaneae</taxon>
        <taxon>Solanum</taxon>
        <taxon>Solanum subgen. Lycopersicon</taxon>
    </lineage>
</organism>
<dbReference type="AlphaFoldDB" id="A0A3Q7IK80"/>
<dbReference type="GO" id="GO:0004497">
    <property type="term" value="F:monooxygenase activity"/>
    <property type="evidence" value="ECO:0007669"/>
    <property type="project" value="InterPro"/>
</dbReference>
<protein>
    <submittedName>
        <fullName evidence="1">Uncharacterized protein</fullName>
    </submittedName>
</protein>
<dbReference type="GO" id="GO:0020037">
    <property type="term" value="F:heme binding"/>
    <property type="evidence" value="ECO:0007669"/>
    <property type="project" value="InterPro"/>
</dbReference>
<dbReference type="GO" id="GO:0005506">
    <property type="term" value="F:iron ion binding"/>
    <property type="evidence" value="ECO:0007669"/>
    <property type="project" value="InterPro"/>
</dbReference>
<dbReference type="Gene3D" id="1.10.630.10">
    <property type="entry name" value="Cytochrome P450"/>
    <property type="match status" value="1"/>
</dbReference>
<dbReference type="SUPFAM" id="SSF48264">
    <property type="entry name" value="Cytochrome P450"/>
    <property type="match status" value="1"/>
</dbReference>
<dbReference type="GO" id="GO:0016705">
    <property type="term" value="F:oxidoreductase activity, acting on paired donors, with incorporation or reduction of molecular oxygen"/>
    <property type="evidence" value="ECO:0007669"/>
    <property type="project" value="InterPro"/>
</dbReference>
<dbReference type="Gramene" id="Solyc10g078205.1.1">
    <property type="protein sequence ID" value="Solyc10g078205.1.1"/>
    <property type="gene ID" value="Solyc10g078205.1"/>
</dbReference>
<sequence>MLQTPQLTVNFSFYLGSQLNVVVNNAELAKEVLKENDQNLANRFRTKPLDNVSKIGMDLIWADYGPHYVKVRKVCNLELFTPKRLESNKHCKIKG</sequence>
<dbReference type="InterPro" id="IPR001128">
    <property type="entry name" value="Cyt_P450"/>
</dbReference>
<dbReference type="InterPro" id="IPR036396">
    <property type="entry name" value="Cyt_P450_sf"/>
</dbReference>
<evidence type="ECO:0000313" key="1">
    <source>
        <dbReference type="EnsemblPlants" id="Solyc10g078205.1.1"/>
    </source>
</evidence>
<dbReference type="EnsemblPlants" id="Solyc10g078205.1.1">
    <property type="protein sequence ID" value="Solyc10g078205.1.1"/>
    <property type="gene ID" value="Solyc10g078205.1"/>
</dbReference>
<proteinExistence type="predicted"/>
<name>A0A3Q7IK80_SOLLC</name>